<evidence type="ECO:0000313" key="1">
    <source>
        <dbReference type="EMBL" id="KDB51204.1"/>
    </source>
</evidence>
<dbReference type="eggNOG" id="COG2120">
    <property type="taxonomic scope" value="Bacteria"/>
</dbReference>
<sequence length="216" mass="24369">MLRLDPAAGRQRLHLLCLGAHSDDLEIGCGGALLRWLAEVPELHLTWVVLSAPGERAQEARRSARALMKGAAGLEIVIGDFADAQFPAELPRLKAFLADLGRRVSPDLVLTHRLEDRHQDHRTVAELTWQTWRDHLILEYEIPKYEGDLGQPNVYVPLTAEQARRKIRHLMRHFGSQRSKGWFSEATFRGLMALRGIECRAPDGQAEALHARKVVL</sequence>
<evidence type="ECO:0000313" key="2">
    <source>
        <dbReference type="Proteomes" id="UP000026714"/>
    </source>
</evidence>
<keyword evidence="2" id="KW-1185">Reference proteome</keyword>
<dbReference type="Proteomes" id="UP000026714">
    <property type="component" value="Unassembled WGS sequence"/>
</dbReference>
<dbReference type="AlphaFoldDB" id="A0A059KJ01"/>
<dbReference type="InterPro" id="IPR024078">
    <property type="entry name" value="LmbE-like_dom_sf"/>
</dbReference>
<organism evidence="1 2">
    <name type="scientific">Sphaerotilus natans subsp. natans DSM 6575</name>
    <dbReference type="NCBI Taxonomy" id="1286631"/>
    <lineage>
        <taxon>Bacteria</taxon>
        <taxon>Pseudomonadati</taxon>
        <taxon>Pseudomonadota</taxon>
        <taxon>Betaproteobacteria</taxon>
        <taxon>Burkholderiales</taxon>
        <taxon>Sphaerotilaceae</taxon>
        <taxon>Sphaerotilus</taxon>
    </lineage>
</organism>
<dbReference type="STRING" id="34103.SAMN05421778_10175"/>
<dbReference type="EMBL" id="AZRA01000097">
    <property type="protein sequence ID" value="KDB51204.1"/>
    <property type="molecule type" value="Genomic_DNA"/>
</dbReference>
<dbReference type="InterPro" id="IPR003737">
    <property type="entry name" value="GlcNAc_PI_deacetylase-related"/>
</dbReference>
<dbReference type="RefSeq" id="WP_037484093.1">
    <property type="nucleotide sequence ID" value="NZ_AZRA01000097.1"/>
</dbReference>
<proteinExistence type="predicted"/>
<reference evidence="1 2" key="1">
    <citation type="journal article" date="2014" name="FEMS Microbiol. Ecol.">
        <title>Sphaerotilus natans encrusted with nanoball-shaped Fe(III) oxide minerals formed by nitrate-reducing mixotrophic Fe(II) oxidation.</title>
        <authorList>
            <person name="Park S."/>
            <person name="Kim D.H."/>
            <person name="Lee J.H."/>
            <person name="Hur H.G."/>
        </authorList>
    </citation>
    <scope>NUCLEOTIDE SEQUENCE [LARGE SCALE GENOMIC DNA]</scope>
    <source>
        <strain evidence="1 2">DSM 6575</strain>
    </source>
</reference>
<name>A0A059KJ01_9BURK</name>
<comment type="caution">
    <text evidence="1">The sequence shown here is derived from an EMBL/GenBank/DDBJ whole genome shotgun (WGS) entry which is preliminary data.</text>
</comment>
<dbReference type="Gene3D" id="3.40.50.10320">
    <property type="entry name" value="LmbE-like"/>
    <property type="match status" value="1"/>
</dbReference>
<dbReference type="Pfam" id="PF02585">
    <property type="entry name" value="PIG-L"/>
    <property type="match status" value="1"/>
</dbReference>
<accession>A0A059KJ01</accession>
<gene>
    <name evidence="1" type="ORF">X805_32140</name>
</gene>
<protein>
    <submittedName>
        <fullName evidence="1">LmbE family protein</fullName>
    </submittedName>
</protein>
<dbReference type="SUPFAM" id="SSF102588">
    <property type="entry name" value="LmbE-like"/>
    <property type="match status" value="1"/>
</dbReference>